<name>A0A1H7QP85_9LACT</name>
<keyword evidence="7" id="KW-1133">Transmembrane helix</keyword>
<dbReference type="Gene3D" id="3.40.50.12580">
    <property type="match status" value="1"/>
</dbReference>
<dbReference type="GO" id="GO:0019350">
    <property type="term" value="P:teichoic acid biosynthetic process"/>
    <property type="evidence" value="ECO:0007669"/>
    <property type="project" value="UniProtKB-KW"/>
</dbReference>
<comment type="subcellular location">
    <subcellularLocation>
        <location evidence="1">Cell membrane</location>
        <topology evidence="1">Peripheral membrane protein</topology>
    </subcellularLocation>
</comment>
<dbReference type="AlphaFoldDB" id="A0A1H7QP85"/>
<sequence>MHKIIMKICFIKYSIQYFLNLYLALLVFNIVYKGKTLKGSISMGSSSGKFCDENILELLKYLQNNNEYVNYIIDKDSPDYYKINKVTPPLKRFSFNANLKIFRSEIIIYDTSYIDLIRCNSKYIKHIKKINIFHGIHGLKKVSVQNANKRVKNDNYIIASSDYEAKIKESWGFSKDKIFVTGLPRFDNLERAKKNNKTENIIFFMPTWRPWFKRGFLNPSDKELNEFKNSNYYKNILKVASSKAINEYLKEHNFILEIYVHKLMNKYLNNVSGLNNMSNIHFLDDGTNIQNCIINSKILITDYSSIFFDFLYLEKPIILFQFDKNKYYRSIPGSYISDEEVSELTVFNADELFTKIKMHIKTQYDPFNIQSNRLSSRYIKFKDGNNCYRVYDMIKKIKD</sequence>
<evidence type="ECO:0000256" key="6">
    <source>
        <dbReference type="ARBA" id="ARBA00023136"/>
    </source>
</evidence>
<organism evidence="9 10">
    <name type="scientific">Alkalibacterium putridalgicola</name>
    <dbReference type="NCBI Taxonomy" id="426703"/>
    <lineage>
        <taxon>Bacteria</taxon>
        <taxon>Bacillati</taxon>
        <taxon>Bacillota</taxon>
        <taxon>Bacilli</taxon>
        <taxon>Lactobacillales</taxon>
        <taxon>Carnobacteriaceae</taxon>
        <taxon>Alkalibacterium</taxon>
    </lineage>
</organism>
<reference evidence="8 11" key="2">
    <citation type="submission" date="2019-07" db="EMBL/GenBank/DDBJ databases">
        <title>Whole genome shotgun sequence of Alkalibacterium putridalgicola NBRC 103243.</title>
        <authorList>
            <person name="Hosoyama A."/>
            <person name="Uohara A."/>
            <person name="Ohji S."/>
            <person name="Ichikawa N."/>
        </authorList>
    </citation>
    <scope>NUCLEOTIDE SEQUENCE [LARGE SCALE GENOMIC DNA]</scope>
    <source>
        <strain evidence="8 11">NBRC 103243</strain>
    </source>
</reference>
<dbReference type="Gene3D" id="3.40.50.11820">
    <property type="match status" value="1"/>
</dbReference>
<evidence type="ECO:0000313" key="11">
    <source>
        <dbReference type="Proteomes" id="UP000321425"/>
    </source>
</evidence>
<evidence type="ECO:0000256" key="7">
    <source>
        <dbReference type="SAM" id="Phobius"/>
    </source>
</evidence>
<evidence type="ECO:0000256" key="2">
    <source>
        <dbReference type="ARBA" id="ARBA00010488"/>
    </source>
</evidence>
<dbReference type="InterPro" id="IPR007554">
    <property type="entry name" value="Glycerophosphate_synth"/>
</dbReference>
<dbReference type="RefSeq" id="WP_091486376.1">
    <property type="nucleotide sequence ID" value="NZ_BJUX01000003.1"/>
</dbReference>
<dbReference type="EMBL" id="BJUX01000003">
    <property type="protein sequence ID" value="GEK88388.1"/>
    <property type="molecule type" value="Genomic_DNA"/>
</dbReference>
<keyword evidence="6 7" id="KW-0472">Membrane</keyword>
<dbReference type="InterPro" id="IPR043148">
    <property type="entry name" value="TagF_C"/>
</dbReference>
<keyword evidence="11" id="KW-1185">Reference proteome</keyword>
<gene>
    <name evidence="8" type="ORF">APU01nite_04270</name>
    <name evidence="9" type="ORF">SAMN04488100_10282</name>
</gene>
<keyword evidence="3" id="KW-1003">Cell membrane</keyword>
<dbReference type="STRING" id="426703.SAMN04488100_10282"/>
<dbReference type="GO" id="GO:0047355">
    <property type="term" value="F:CDP-glycerol glycerophosphotransferase activity"/>
    <property type="evidence" value="ECO:0007669"/>
    <property type="project" value="InterPro"/>
</dbReference>
<keyword evidence="5" id="KW-0777">Teichoic acid biosynthesis</keyword>
<dbReference type="GO" id="GO:0005886">
    <property type="term" value="C:plasma membrane"/>
    <property type="evidence" value="ECO:0007669"/>
    <property type="project" value="UniProtKB-SubCell"/>
</dbReference>
<dbReference type="PANTHER" id="PTHR37316:SF3">
    <property type="entry name" value="TEICHOIC ACID GLYCEROL-PHOSPHATE TRANSFERASE"/>
    <property type="match status" value="1"/>
</dbReference>
<dbReference type="Proteomes" id="UP000321425">
    <property type="component" value="Unassembled WGS sequence"/>
</dbReference>
<protein>
    <submittedName>
        <fullName evidence="8 9">Glycerophosphotransferase</fullName>
    </submittedName>
</protein>
<evidence type="ECO:0000256" key="4">
    <source>
        <dbReference type="ARBA" id="ARBA00022679"/>
    </source>
</evidence>
<accession>A0A1H7QP85</accession>
<dbReference type="InterPro" id="IPR043149">
    <property type="entry name" value="TagF_N"/>
</dbReference>
<reference evidence="9 10" key="1">
    <citation type="submission" date="2016-10" db="EMBL/GenBank/DDBJ databases">
        <authorList>
            <person name="de Groot N.N."/>
        </authorList>
    </citation>
    <scope>NUCLEOTIDE SEQUENCE [LARGE SCALE GENOMIC DNA]</scope>
    <source>
        <strain evidence="9 10">DSM 19182</strain>
    </source>
</reference>
<dbReference type="InterPro" id="IPR051612">
    <property type="entry name" value="Teichoic_Acid_Biosynth"/>
</dbReference>
<evidence type="ECO:0000313" key="9">
    <source>
        <dbReference type="EMBL" id="SEL49786.1"/>
    </source>
</evidence>
<evidence type="ECO:0000313" key="8">
    <source>
        <dbReference type="EMBL" id="GEK88388.1"/>
    </source>
</evidence>
<dbReference type="PANTHER" id="PTHR37316">
    <property type="entry name" value="TEICHOIC ACID GLYCEROL-PHOSPHATE PRIMASE"/>
    <property type="match status" value="1"/>
</dbReference>
<evidence type="ECO:0000256" key="1">
    <source>
        <dbReference type="ARBA" id="ARBA00004202"/>
    </source>
</evidence>
<dbReference type="SUPFAM" id="SSF53756">
    <property type="entry name" value="UDP-Glycosyltransferase/glycogen phosphorylase"/>
    <property type="match status" value="1"/>
</dbReference>
<feature type="transmembrane region" description="Helical" evidence="7">
    <location>
        <begin position="12"/>
        <end position="32"/>
    </location>
</feature>
<dbReference type="OrthoDB" id="9811865at2"/>
<evidence type="ECO:0000256" key="3">
    <source>
        <dbReference type="ARBA" id="ARBA00022475"/>
    </source>
</evidence>
<comment type="similarity">
    <text evidence="2">Belongs to the CDP-glycerol glycerophosphotransferase family.</text>
</comment>
<dbReference type="EMBL" id="FOBL01000002">
    <property type="protein sequence ID" value="SEL49786.1"/>
    <property type="molecule type" value="Genomic_DNA"/>
</dbReference>
<evidence type="ECO:0000313" key="10">
    <source>
        <dbReference type="Proteomes" id="UP000198548"/>
    </source>
</evidence>
<keyword evidence="7" id="KW-0812">Transmembrane</keyword>
<dbReference type="Pfam" id="PF04464">
    <property type="entry name" value="Glyphos_transf"/>
    <property type="match status" value="1"/>
</dbReference>
<dbReference type="Proteomes" id="UP000198548">
    <property type="component" value="Unassembled WGS sequence"/>
</dbReference>
<evidence type="ECO:0000256" key="5">
    <source>
        <dbReference type="ARBA" id="ARBA00022944"/>
    </source>
</evidence>
<keyword evidence="4 9" id="KW-0808">Transferase</keyword>
<proteinExistence type="inferred from homology"/>